<proteinExistence type="predicted"/>
<dbReference type="Proteomes" id="UP000002193">
    <property type="component" value="Chromosome"/>
</dbReference>
<protein>
    <submittedName>
        <fullName evidence="1">Uncharacterized protein</fullName>
    </submittedName>
</protein>
<accession>Q821Y9</accession>
<sequence>MFFALTRHATSLTLRHHQEETLNEATKKWKN</sequence>
<name>Q821Y9_CHLCV</name>
<evidence type="ECO:0000313" key="1">
    <source>
        <dbReference type="EMBL" id="AAP05537.1"/>
    </source>
</evidence>
<dbReference type="HOGENOM" id="CLU_3395755_0_0_0"/>
<dbReference type="STRING" id="227941.CCA_00796"/>
<evidence type="ECO:0000313" key="2">
    <source>
        <dbReference type="Proteomes" id="UP000002193"/>
    </source>
</evidence>
<dbReference type="KEGG" id="cca:CCA_00796"/>
<dbReference type="EMBL" id="AE015925">
    <property type="protein sequence ID" value="AAP05537.1"/>
    <property type="molecule type" value="Genomic_DNA"/>
</dbReference>
<reference evidence="1 2" key="1">
    <citation type="journal article" date="2003" name="Nucleic Acids Res.">
        <title>Genome sequence of Chlamydophila caviae (Chlamydia psittaci GPIC): examining the role of niche-specific genes in the evolution of the Chlamydiaceae.</title>
        <authorList>
            <person name="Read T.D."/>
            <person name="Myers G.S.A."/>
            <person name="Brunham R.C."/>
            <person name="Nelson W.C."/>
            <person name="Paulsen I.T."/>
            <person name="Heidelberg J.F."/>
            <person name="Holtzapple E.K."/>
            <person name="Khouri H.M."/>
            <person name="Federova N.B."/>
            <person name="Carty H.A."/>
            <person name="Umayam L.A."/>
            <person name="Haft D.H."/>
            <person name="Peterson J.D."/>
            <person name="Beanan M.J."/>
            <person name="White O."/>
            <person name="Salzberg S.L."/>
            <person name="Hsia R.-C."/>
            <person name="McClarty G."/>
            <person name="Rank R.G."/>
            <person name="Bavoil P.M."/>
            <person name="Fraser C.M."/>
        </authorList>
    </citation>
    <scope>NUCLEOTIDE SEQUENCE [LARGE SCALE GENOMIC DNA]</scope>
    <source>
        <strain evidence="2">ATCC VR-813 / DSM 19441 / 03DC25 / GPIC</strain>
    </source>
</reference>
<organism evidence="1 2">
    <name type="scientific">Chlamydia caviae (strain ATCC VR-813 / DSM 19441 / 03DC25 / GPIC)</name>
    <name type="common">Chlamydophila caviae</name>
    <dbReference type="NCBI Taxonomy" id="227941"/>
    <lineage>
        <taxon>Bacteria</taxon>
        <taxon>Pseudomonadati</taxon>
        <taxon>Chlamydiota</taxon>
        <taxon>Chlamydiia</taxon>
        <taxon>Chlamydiales</taxon>
        <taxon>Chlamydiaceae</taxon>
        <taxon>Chlamydia/Chlamydophila group</taxon>
        <taxon>Chlamydia</taxon>
    </lineage>
</organism>
<keyword evidence="2" id="KW-1185">Reference proteome</keyword>
<dbReference type="AlphaFoldDB" id="Q821Y9"/>
<gene>
    <name evidence="1" type="ordered locus">CCA_00796</name>
</gene>